<organism evidence="1 2">
    <name type="scientific">Geodia barretti</name>
    <name type="common">Barrett's horny sponge</name>
    <dbReference type="NCBI Taxonomy" id="519541"/>
    <lineage>
        <taxon>Eukaryota</taxon>
        <taxon>Metazoa</taxon>
        <taxon>Porifera</taxon>
        <taxon>Demospongiae</taxon>
        <taxon>Heteroscleromorpha</taxon>
        <taxon>Tetractinellida</taxon>
        <taxon>Astrophorina</taxon>
        <taxon>Geodiidae</taxon>
        <taxon>Geodia</taxon>
    </lineage>
</organism>
<gene>
    <name evidence="1" type="ORF">GBAR_LOCUS23758</name>
</gene>
<dbReference type="EMBL" id="CASHTH010003285">
    <property type="protein sequence ID" value="CAI8042838.1"/>
    <property type="molecule type" value="Genomic_DNA"/>
</dbReference>
<protein>
    <submittedName>
        <fullName evidence="1">Uncharacterized protein</fullName>
    </submittedName>
</protein>
<proteinExistence type="predicted"/>
<name>A0AA35T7G0_GEOBA</name>
<reference evidence="1" key="1">
    <citation type="submission" date="2023-03" db="EMBL/GenBank/DDBJ databases">
        <authorList>
            <person name="Steffen K."/>
            <person name="Cardenas P."/>
        </authorList>
    </citation>
    <scope>NUCLEOTIDE SEQUENCE</scope>
</reference>
<keyword evidence="2" id="KW-1185">Reference proteome</keyword>
<evidence type="ECO:0000313" key="2">
    <source>
        <dbReference type="Proteomes" id="UP001174909"/>
    </source>
</evidence>
<comment type="caution">
    <text evidence="1">The sequence shown here is derived from an EMBL/GenBank/DDBJ whole genome shotgun (WGS) entry which is preliminary data.</text>
</comment>
<dbReference type="AlphaFoldDB" id="A0AA35T7G0"/>
<accession>A0AA35T7G0</accession>
<sequence>MRQRETELVQAKDREIAPLQQQLGEKHSYTCRSVDLV</sequence>
<evidence type="ECO:0000313" key="1">
    <source>
        <dbReference type="EMBL" id="CAI8042838.1"/>
    </source>
</evidence>
<dbReference type="Proteomes" id="UP001174909">
    <property type="component" value="Unassembled WGS sequence"/>
</dbReference>